<protein>
    <submittedName>
        <fullName evidence="2">Unannotated protein</fullName>
    </submittedName>
</protein>
<organism evidence="2">
    <name type="scientific">freshwater metagenome</name>
    <dbReference type="NCBI Taxonomy" id="449393"/>
    <lineage>
        <taxon>unclassified sequences</taxon>
        <taxon>metagenomes</taxon>
        <taxon>ecological metagenomes</taxon>
    </lineage>
</organism>
<sequence length="86" mass="10124">MRSQSNLTVITNNAGVPTEFKLGTKNFQVIKILEFWRARTNWWRTGITTERKIWRVAAKSAQQEIVIEICYDSELAQWQLIRKLAQ</sequence>
<dbReference type="AlphaFoldDB" id="A0A6J6E3E3"/>
<evidence type="ECO:0000259" key="1">
    <source>
        <dbReference type="Pfam" id="PF20114"/>
    </source>
</evidence>
<reference evidence="2" key="1">
    <citation type="submission" date="2020-05" db="EMBL/GenBank/DDBJ databases">
        <authorList>
            <person name="Chiriac C."/>
            <person name="Salcher M."/>
            <person name="Ghai R."/>
            <person name="Kavagutti S V."/>
        </authorList>
    </citation>
    <scope>NUCLEOTIDE SEQUENCE</scope>
</reference>
<name>A0A6J6E3E3_9ZZZZ</name>
<proteinExistence type="predicted"/>
<dbReference type="EMBL" id="CAEZTT010000018">
    <property type="protein sequence ID" value="CAB4570892.1"/>
    <property type="molecule type" value="Genomic_DNA"/>
</dbReference>
<accession>A0A6J6E3E3</accession>
<gene>
    <name evidence="2" type="ORF">UFOPK1726_00270</name>
</gene>
<dbReference type="InterPro" id="IPR045443">
    <property type="entry name" value="DUF6504"/>
</dbReference>
<evidence type="ECO:0000313" key="2">
    <source>
        <dbReference type="EMBL" id="CAB4570892.1"/>
    </source>
</evidence>
<dbReference type="Pfam" id="PF20114">
    <property type="entry name" value="DUF6504"/>
    <property type="match status" value="1"/>
</dbReference>
<feature type="domain" description="DUF6504" evidence="1">
    <location>
        <begin position="9"/>
        <end position="81"/>
    </location>
</feature>